<feature type="domain" description="Phage shock protein PspC N-terminal" evidence="7">
    <location>
        <begin position="53"/>
        <end position="107"/>
    </location>
</feature>
<dbReference type="Proteomes" id="UP001495147">
    <property type="component" value="Unassembled WGS sequence"/>
</dbReference>
<dbReference type="EMBL" id="JBDPZD010000002">
    <property type="protein sequence ID" value="MEO3691675.1"/>
    <property type="molecule type" value="Genomic_DNA"/>
</dbReference>
<dbReference type="InterPro" id="IPR007168">
    <property type="entry name" value="Phageshock_PspC_N"/>
</dbReference>
<reference evidence="9 10" key="1">
    <citation type="submission" date="2024-05" db="EMBL/GenBank/DDBJ databases">
        <title>Roseateles sp. DJS-2-20 16S ribosomal RNA gene Genome sequencing and assembly.</title>
        <authorList>
            <person name="Woo H."/>
        </authorList>
    </citation>
    <scope>NUCLEOTIDE SEQUENCE [LARGE SCALE GENOMIC DNA]</scope>
    <source>
        <strain evidence="9 10">DJS-2-20</strain>
    </source>
</reference>
<dbReference type="InterPro" id="IPR052027">
    <property type="entry name" value="PspC"/>
</dbReference>
<keyword evidence="5 6" id="KW-0472">Membrane</keyword>
<comment type="subcellular location">
    <subcellularLocation>
        <location evidence="1">Cell membrane</location>
        <topology evidence="1">Single-pass membrane protein</topology>
    </subcellularLocation>
</comment>
<organism evidence="9 10">
    <name type="scientific">Roseateles paludis</name>
    <dbReference type="NCBI Taxonomy" id="3145238"/>
    <lineage>
        <taxon>Bacteria</taxon>
        <taxon>Pseudomonadati</taxon>
        <taxon>Pseudomonadota</taxon>
        <taxon>Betaproteobacteria</taxon>
        <taxon>Burkholderiales</taxon>
        <taxon>Sphaerotilaceae</taxon>
        <taxon>Roseateles</taxon>
    </lineage>
</organism>
<evidence type="ECO:0000313" key="9">
    <source>
        <dbReference type="EMBL" id="MEO3691675.1"/>
    </source>
</evidence>
<keyword evidence="4 6" id="KW-1133">Transmembrane helix</keyword>
<dbReference type="InterPro" id="IPR018649">
    <property type="entry name" value="SHOCT"/>
</dbReference>
<evidence type="ECO:0000256" key="2">
    <source>
        <dbReference type="ARBA" id="ARBA00022475"/>
    </source>
</evidence>
<dbReference type="RefSeq" id="WP_347704489.1">
    <property type="nucleotide sequence ID" value="NZ_JBDPZD010000002.1"/>
</dbReference>
<name>A0ABV0G1R9_9BURK</name>
<dbReference type="Pfam" id="PF09851">
    <property type="entry name" value="SHOCT"/>
    <property type="match status" value="1"/>
</dbReference>
<evidence type="ECO:0000256" key="5">
    <source>
        <dbReference type="ARBA" id="ARBA00023136"/>
    </source>
</evidence>
<dbReference type="PANTHER" id="PTHR33885">
    <property type="entry name" value="PHAGE SHOCK PROTEIN C"/>
    <property type="match status" value="1"/>
</dbReference>
<evidence type="ECO:0000256" key="1">
    <source>
        <dbReference type="ARBA" id="ARBA00004162"/>
    </source>
</evidence>
<dbReference type="Pfam" id="PF04024">
    <property type="entry name" value="PspC"/>
    <property type="match status" value="1"/>
</dbReference>
<evidence type="ECO:0000259" key="7">
    <source>
        <dbReference type="Pfam" id="PF04024"/>
    </source>
</evidence>
<sequence>MTTAEQLQQLADLHARGALSDDEFSRAKAQVIAGTAPASGYASRAAVSAANGLQRIRSESWLGGVCAGIGRVTGLDAWVWRMIFTLSVLLAGTGVLLYVLLWVFVPAAPEVQRSPMLTHSH</sequence>
<feature type="domain" description="SHOCT" evidence="8">
    <location>
        <begin position="5"/>
        <end position="30"/>
    </location>
</feature>
<evidence type="ECO:0000256" key="4">
    <source>
        <dbReference type="ARBA" id="ARBA00022989"/>
    </source>
</evidence>
<keyword evidence="3 6" id="KW-0812">Transmembrane</keyword>
<evidence type="ECO:0000313" key="10">
    <source>
        <dbReference type="Proteomes" id="UP001495147"/>
    </source>
</evidence>
<gene>
    <name evidence="9" type="ORF">ABDJ85_09360</name>
</gene>
<dbReference type="PANTHER" id="PTHR33885:SF3">
    <property type="entry name" value="PHAGE SHOCK PROTEIN C"/>
    <property type="match status" value="1"/>
</dbReference>
<keyword evidence="10" id="KW-1185">Reference proteome</keyword>
<keyword evidence="2" id="KW-1003">Cell membrane</keyword>
<evidence type="ECO:0000256" key="3">
    <source>
        <dbReference type="ARBA" id="ARBA00022692"/>
    </source>
</evidence>
<comment type="caution">
    <text evidence="9">The sequence shown here is derived from an EMBL/GenBank/DDBJ whole genome shotgun (WGS) entry which is preliminary data.</text>
</comment>
<evidence type="ECO:0000259" key="8">
    <source>
        <dbReference type="Pfam" id="PF09851"/>
    </source>
</evidence>
<evidence type="ECO:0000256" key="6">
    <source>
        <dbReference type="SAM" id="Phobius"/>
    </source>
</evidence>
<proteinExistence type="predicted"/>
<feature type="transmembrane region" description="Helical" evidence="6">
    <location>
        <begin position="78"/>
        <end position="105"/>
    </location>
</feature>
<accession>A0ABV0G1R9</accession>
<protein>
    <submittedName>
        <fullName evidence="9">PspC domain-containing protein</fullName>
    </submittedName>
</protein>